<proteinExistence type="predicted"/>
<dbReference type="InterPro" id="IPR036291">
    <property type="entry name" value="NAD(P)-bd_dom_sf"/>
</dbReference>
<feature type="domain" description="Enoyl reductase (ER)" evidence="3">
    <location>
        <begin position="10"/>
        <end position="320"/>
    </location>
</feature>
<evidence type="ECO:0000313" key="5">
    <source>
        <dbReference type="Proteomes" id="UP000632322"/>
    </source>
</evidence>
<organism evidence="4 5">
    <name type="scientific">Brevibacterium sediminis</name>
    <dbReference type="NCBI Taxonomy" id="1857024"/>
    <lineage>
        <taxon>Bacteria</taxon>
        <taxon>Bacillati</taxon>
        <taxon>Actinomycetota</taxon>
        <taxon>Actinomycetes</taxon>
        <taxon>Micrococcales</taxon>
        <taxon>Brevibacteriaceae</taxon>
        <taxon>Brevibacterium</taxon>
    </lineage>
</organism>
<evidence type="ECO:0000256" key="1">
    <source>
        <dbReference type="ARBA" id="ARBA00022857"/>
    </source>
</evidence>
<protein>
    <submittedName>
        <fullName evidence="4">Alcohol dehydrogenase</fullName>
    </submittedName>
</protein>
<dbReference type="Gene3D" id="3.90.180.10">
    <property type="entry name" value="Medium-chain alcohol dehydrogenases, catalytic domain"/>
    <property type="match status" value="1"/>
</dbReference>
<dbReference type="InterPro" id="IPR013149">
    <property type="entry name" value="ADH-like_C"/>
</dbReference>
<gene>
    <name evidence="4" type="ORF">GCM10010974_26600</name>
</gene>
<reference evidence="5" key="1">
    <citation type="journal article" date="2019" name="Int. J. Syst. Evol. Microbiol.">
        <title>The Global Catalogue of Microorganisms (GCM) 10K type strain sequencing project: providing services to taxonomists for standard genome sequencing and annotation.</title>
        <authorList>
            <consortium name="The Broad Institute Genomics Platform"/>
            <consortium name="The Broad Institute Genome Sequencing Center for Infectious Disease"/>
            <person name="Wu L."/>
            <person name="Ma J."/>
        </authorList>
    </citation>
    <scope>NUCLEOTIDE SEQUENCE [LARGE SCALE GENOMIC DNA]</scope>
    <source>
        <strain evidence="5">CGMCC 1.15472</strain>
    </source>
</reference>
<dbReference type="SMART" id="SM00829">
    <property type="entry name" value="PKS_ER"/>
    <property type="match status" value="1"/>
</dbReference>
<dbReference type="InterPro" id="IPR047618">
    <property type="entry name" value="QOR-like"/>
</dbReference>
<keyword evidence="5" id="KW-1185">Reference proteome</keyword>
<dbReference type="Proteomes" id="UP000632322">
    <property type="component" value="Unassembled WGS sequence"/>
</dbReference>
<dbReference type="EMBL" id="BMJG01000010">
    <property type="protein sequence ID" value="GGC42918.1"/>
    <property type="molecule type" value="Genomic_DNA"/>
</dbReference>
<evidence type="ECO:0000313" key="4">
    <source>
        <dbReference type="EMBL" id="GGC42918.1"/>
    </source>
</evidence>
<dbReference type="SUPFAM" id="SSF50129">
    <property type="entry name" value="GroES-like"/>
    <property type="match status" value="1"/>
</dbReference>
<dbReference type="InterPro" id="IPR013154">
    <property type="entry name" value="ADH-like_N"/>
</dbReference>
<dbReference type="PANTHER" id="PTHR48106">
    <property type="entry name" value="QUINONE OXIDOREDUCTASE PIG3-RELATED"/>
    <property type="match status" value="1"/>
</dbReference>
<sequence>MTSIIVNEHGGPEKYEVTDDSPAGAAAPADGQLQVGLSLAGVNFLDVVQRRAALPTPFRPGVEGVGTVTAVGAGVDGFSVGDRVGWMTGGQGSFSSTALVRSDKAVPLPDDIDDETAVAALMQGITAHYLITDTYPVASGEVVLIHAAAGGLGQLLTQIAVLKGATVIGTTSSEAKAEIARKNGAAHVFGYEDFADKTREVTDGRGASVVYDGVGKTTFDGDLEAVATRGTIVVVGNASGPVDPVDVNTLNTSGSLFLTRPTVVDHVRTPEELRSRTDEIFEWIRSGDLTVHIGDRFPLAEVAAAFTALESRATTGKIILEH</sequence>
<dbReference type="Pfam" id="PF08240">
    <property type="entry name" value="ADH_N"/>
    <property type="match status" value="1"/>
</dbReference>
<dbReference type="InterPro" id="IPR020843">
    <property type="entry name" value="ER"/>
</dbReference>
<evidence type="ECO:0000259" key="3">
    <source>
        <dbReference type="SMART" id="SM00829"/>
    </source>
</evidence>
<comment type="caution">
    <text evidence="4">The sequence shown here is derived from an EMBL/GenBank/DDBJ whole genome shotgun (WGS) entry which is preliminary data.</text>
</comment>
<keyword evidence="2" id="KW-0560">Oxidoreductase</keyword>
<dbReference type="PANTHER" id="PTHR48106:SF13">
    <property type="entry name" value="QUINONE OXIDOREDUCTASE-RELATED"/>
    <property type="match status" value="1"/>
</dbReference>
<accession>A0ABQ1MQ74</accession>
<dbReference type="CDD" id="cd05286">
    <property type="entry name" value="QOR2"/>
    <property type="match status" value="1"/>
</dbReference>
<dbReference type="Pfam" id="PF00107">
    <property type="entry name" value="ADH_zinc_N"/>
    <property type="match status" value="1"/>
</dbReference>
<keyword evidence="1" id="KW-0521">NADP</keyword>
<dbReference type="Gene3D" id="3.40.50.720">
    <property type="entry name" value="NAD(P)-binding Rossmann-like Domain"/>
    <property type="match status" value="1"/>
</dbReference>
<dbReference type="SUPFAM" id="SSF51735">
    <property type="entry name" value="NAD(P)-binding Rossmann-fold domains"/>
    <property type="match status" value="1"/>
</dbReference>
<name>A0ABQ1MQ74_9MICO</name>
<dbReference type="RefSeq" id="WP_181271876.1">
    <property type="nucleotide sequence ID" value="NZ_BMJG01000010.1"/>
</dbReference>
<dbReference type="InterPro" id="IPR011032">
    <property type="entry name" value="GroES-like_sf"/>
</dbReference>
<evidence type="ECO:0000256" key="2">
    <source>
        <dbReference type="ARBA" id="ARBA00023002"/>
    </source>
</evidence>